<reference evidence="3 4" key="2">
    <citation type="submission" date="2019-09" db="EMBL/GenBank/DDBJ databases">
        <title>Complete Genome Sequence and Methylome Analysis of free living Spirochaetas.</title>
        <authorList>
            <person name="Leshcheva N."/>
            <person name="Mikheeva N."/>
        </authorList>
    </citation>
    <scope>NUCLEOTIDE SEQUENCE [LARGE SCALE GENOMIC DNA]</scope>
    <source>
        <strain evidence="3 4">P</strain>
    </source>
</reference>
<dbReference type="GO" id="GO:0005829">
    <property type="term" value="C:cytosol"/>
    <property type="evidence" value="ECO:0007669"/>
    <property type="project" value="TreeGrafter"/>
</dbReference>
<comment type="subcellular location">
    <subcellularLocation>
        <location evidence="2">Cytoplasm</location>
        <location evidence="2">Nucleoid</location>
    </subcellularLocation>
</comment>
<name>A0A5C1Q9I1_9SPIO</name>
<protein>
    <recommendedName>
        <fullName evidence="2">Nucleoid-associated protein EW093_08785</fullName>
    </recommendedName>
</protein>
<comment type="function">
    <text evidence="2">Binds to DNA and alters its conformation. May be involved in regulation of gene expression, nucleoid organization and DNA protection.</text>
</comment>
<sequence length="107" mass="11631">MDFNPAELMKNISNMKSQMKDVQEKLKNIKATGSSGGGLVKIEMNGEMVIEKITLDPIAVDPRDIDMLQDLIIAAINNAQANAKDKIQQEIGSAANLDLPFDFGGLK</sequence>
<dbReference type="InterPro" id="IPR036894">
    <property type="entry name" value="YbaB-like_sf"/>
</dbReference>
<keyword evidence="1 2" id="KW-0238">DNA-binding</keyword>
<keyword evidence="4" id="KW-1185">Reference proteome</keyword>
<evidence type="ECO:0000256" key="1">
    <source>
        <dbReference type="ARBA" id="ARBA00023125"/>
    </source>
</evidence>
<dbReference type="PANTHER" id="PTHR33449">
    <property type="entry name" value="NUCLEOID-ASSOCIATED PROTEIN YBAB"/>
    <property type="match status" value="1"/>
</dbReference>
<evidence type="ECO:0000313" key="3">
    <source>
        <dbReference type="EMBL" id="QEN04793.1"/>
    </source>
</evidence>
<dbReference type="Proteomes" id="UP000323824">
    <property type="component" value="Chromosome"/>
</dbReference>
<dbReference type="Gene3D" id="3.30.1310.10">
    <property type="entry name" value="Nucleoid-associated protein YbaB-like domain"/>
    <property type="match status" value="1"/>
</dbReference>
<proteinExistence type="inferred from homology"/>
<dbReference type="AlphaFoldDB" id="A0A5C1Q9I1"/>
<reference evidence="3 4" key="1">
    <citation type="submission" date="2019-02" db="EMBL/GenBank/DDBJ databases">
        <authorList>
            <person name="Fomenkov A."/>
            <person name="Dubinina G."/>
            <person name="Grabovich M."/>
            <person name="Vincze T."/>
            <person name="Roberts R.J."/>
        </authorList>
    </citation>
    <scope>NUCLEOTIDE SEQUENCE [LARGE SCALE GENOMIC DNA]</scope>
    <source>
        <strain evidence="3 4">P</strain>
    </source>
</reference>
<evidence type="ECO:0000313" key="4">
    <source>
        <dbReference type="Proteomes" id="UP000323824"/>
    </source>
</evidence>
<dbReference type="NCBIfam" id="TIGR00103">
    <property type="entry name" value="DNA_YbaB_EbfC"/>
    <property type="match status" value="1"/>
</dbReference>
<dbReference type="HAMAP" id="MF_00274">
    <property type="entry name" value="DNA_YbaB_EbfC"/>
    <property type="match status" value="1"/>
</dbReference>
<comment type="similarity">
    <text evidence="2">Belongs to the YbaB/EbfC family.</text>
</comment>
<dbReference type="GO" id="GO:0043590">
    <property type="term" value="C:bacterial nucleoid"/>
    <property type="evidence" value="ECO:0007669"/>
    <property type="project" value="UniProtKB-UniRule"/>
</dbReference>
<dbReference type="EMBL" id="CP035807">
    <property type="protein sequence ID" value="QEN04793.1"/>
    <property type="molecule type" value="Genomic_DNA"/>
</dbReference>
<dbReference type="SUPFAM" id="SSF82607">
    <property type="entry name" value="YbaB-like"/>
    <property type="match status" value="1"/>
</dbReference>
<dbReference type="RefSeq" id="WP_149568033.1">
    <property type="nucleotide sequence ID" value="NZ_CP035807.1"/>
</dbReference>
<dbReference type="PIRSF" id="PIRSF004555">
    <property type="entry name" value="UCP004555"/>
    <property type="match status" value="1"/>
</dbReference>
<evidence type="ECO:0000256" key="2">
    <source>
        <dbReference type="HAMAP-Rule" id="MF_00274"/>
    </source>
</evidence>
<dbReference type="OrthoDB" id="9795263at2"/>
<dbReference type="GO" id="GO:0003677">
    <property type="term" value="F:DNA binding"/>
    <property type="evidence" value="ECO:0007669"/>
    <property type="project" value="UniProtKB-UniRule"/>
</dbReference>
<gene>
    <name evidence="3" type="ORF">EW093_08785</name>
</gene>
<dbReference type="PANTHER" id="PTHR33449:SF1">
    <property type="entry name" value="NUCLEOID-ASSOCIATED PROTEIN YBAB"/>
    <property type="match status" value="1"/>
</dbReference>
<accession>A0A5C1Q9I1</accession>
<organism evidence="3 4">
    <name type="scientific">Thiospirochaeta perfilievii</name>
    <dbReference type="NCBI Taxonomy" id="252967"/>
    <lineage>
        <taxon>Bacteria</taxon>
        <taxon>Pseudomonadati</taxon>
        <taxon>Spirochaetota</taxon>
        <taxon>Spirochaetia</taxon>
        <taxon>Spirochaetales</taxon>
        <taxon>Spirochaetaceae</taxon>
        <taxon>Thiospirochaeta</taxon>
    </lineage>
</organism>
<keyword evidence="2" id="KW-0963">Cytoplasm</keyword>
<dbReference type="Pfam" id="PF02575">
    <property type="entry name" value="YbaB_DNA_bd"/>
    <property type="match status" value="1"/>
</dbReference>
<dbReference type="InterPro" id="IPR004401">
    <property type="entry name" value="YbaB/EbfC"/>
</dbReference>
<dbReference type="KEGG" id="sper:EW093_08785"/>
<comment type="subunit">
    <text evidence="2">Homodimer.</text>
</comment>